<evidence type="ECO:0000259" key="1">
    <source>
        <dbReference type="Pfam" id="PF18593"/>
    </source>
</evidence>
<organism evidence="2 3">
    <name type="scientific">Pseudomonas azotoformans</name>
    <dbReference type="NCBI Taxonomy" id="47878"/>
    <lineage>
        <taxon>Bacteria</taxon>
        <taxon>Pseudomonadati</taxon>
        <taxon>Pseudomonadota</taxon>
        <taxon>Gammaproteobacteria</taxon>
        <taxon>Pseudomonadales</taxon>
        <taxon>Pseudomonadaceae</taxon>
        <taxon>Pseudomonas</taxon>
    </lineage>
</organism>
<dbReference type="CDD" id="cd20687">
    <property type="entry name" value="CdiI_Ykris-like"/>
    <property type="match status" value="1"/>
</dbReference>
<protein>
    <recommendedName>
        <fullName evidence="1">CdiI immunity protein domain-containing protein</fullName>
    </recommendedName>
</protein>
<name>A0A127I328_PSEAZ</name>
<accession>A0A127I328</accession>
<proteinExistence type="predicted"/>
<feature type="domain" description="CdiI immunity protein" evidence="1">
    <location>
        <begin position="5"/>
        <end position="93"/>
    </location>
</feature>
<dbReference type="Pfam" id="PF18593">
    <property type="entry name" value="CdiI_2"/>
    <property type="match status" value="1"/>
</dbReference>
<evidence type="ECO:0000313" key="3">
    <source>
        <dbReference type="Proteomes" id="UP000070516"/>
    </source>
</evidence>
<evidence type="ECO:0000313" key="2">
    <source>
        <dbReference type="EMBL" id="AMN81274.1"/>
    </source>
</evidence>
<dbReference type="RefSeq" id="WP_061448814.1">
    <property type="nucleotide sequence ID" value="NZ_CP014546.1"/>
</dbReference>
<dbReference type="InterPro" id="IPR041129">
    <property type="entry name" value="CdiI_2"/>
</dbReference>
<dbReference type="EMBL" id="CP014546">
    <property type="protein sequence ID" value="AMN81274.1"/>
    <property type="molecule type" value="Genomic_DNA"/>
</dbReference>
<sequence>MNQDYPELQQFLACYFNQDWVDDHEKADDVIHYFISESSEDTLLEVQEELDKLMRSGKTEQELENYLFSDIGCYYYYRSEWADGITWLRHVVSILKNGTLQMKNKKN</sequence>
<reference evidence="2 3" key="1">
    <citation type="submission" date="2016-02" db="EMBL/GenBank/DDBJ databases">
        <title>Complete genome sequence of Pseudomonas azotoformans S4.</title>
        <authorList>
            <person name="Fang Y."/>
            <person name="Wu L."/>
            <person name="Feng G."/>
        </authorList>
    </citation>
    <scope>NUCLEOTIDE SEQUENCE [LARGE SCALE GENOMIC DNA]</scope>
    <source>
        <strain evidence="2 3">S4</strain>
    </source>
</reference>
<dbReference type="AlphaFoldDB" id="A0A127I328"/>
<dbReference type="Proteomes" id="UP000070516">
    <property type="component" value="Chromosome"/>
</dbReference>
<dbReference type="KEGG" id="pazo:AYR47_24495"/>
<gene>
    <name evidence="2" type="ORF">AYR47_24495</name>
</gene>